<organism evidence="10 11">
    <name type="scientific">Meloidogyne enterolobii</name>
    <name type="common">Root-knot nematode worm</name>
    <name type="synonym">Meloidogyne mayaguensis</name>
    <dbReference type="NCBI Taxonomy" id="390850"/>
    <lineage>
        <taxon>Eukaryota</taxon>
        <taxon>Metazoa</taxon>
        <taxon>Ecdysozoa</taxon>
        <taxon>Nematoda</taxon>
        <taxon>Chromadorea</taxon>
        <taxon>Rhabditida</taxon>
        <taxon>Tylenchina</taxon>
        <taxon>Tylenchomorpha</taxon>
        <taxon>Tylenchoidea</taxon>
        <taxon>Meloidogynidae</taxon>
        <taxon>Meloidogyninae</taxon>
        <taxon>Meloidogyne</taxon>
    </lineage>
</organism>
<dbReference type="Proteomes" id="UP000580250">
    <property type="component" value="Unassembled WGS sequence"/>
</dbReference>
<proteinExistence type="inferred from homology"/>
<evidence type="ECO:0000259" key="9">
    <source>
        <dbReference type="PROSITE" id="PS51380"/>
    </source>
</evidence>
<name>A0A6V7WZC1_MELEN</name>
<dbReference type="GO" id="GO:0005739">
    <property type="term" value="C:mitochondrion"/>
    <property type="evidence" value="ECO:0007669"/>
    <property type="project" value="TreeGrafter"/>
</dbReference>
<evidence type="ECO:0000256" key="6">
    <source>
        <dbReference type="ARBA" id="ARBA00022692"/>
    </source>
</evidence>
<dbReference type="GO" id="GO:0016279">
    <property type="term" value="F:protein-lysine N-methyltransferase activity"/>
    <property type="evidence" value="ECO:0007669"/>
    <property type="project" value="InterPro"/>
</dbReference>
<dbReference type="SUPFAM" id="SSF53335">
    <property type="entry name" value="S-adenosyl-L-methionine-dependent methyltransferases"/>
    <property type="match status" value="1"/>
</dbReference>
<keyword evidence="3" id="KW-0489">Methyltransferase</keyword>
<dbReference type="PANTHER" id="PTHR13610">
    <property type="entry name" value="METHYLTRANSFERASE DOMAIN-CONTAINING PROTEIN"/>
    <property type="match status" value="1"/>
</dbReference>
<gene>
    <name evidence="10" type="ORF">MENT_LOCUS45203</name>
</gene>
<feature type="domain" description="EXS" evidence="9">
    <location>
        <begin position="1"/>
        <end position="196"/>
    </location>
</feature>
<evidence type="ECO:0000313" key="11">
    <source>
        <dbReference type="Proteomes" id="UP000580250"/>
    </source>
</evidence>
<evidence type="ECO:0000256" key="2">
    <source>
        <dbReference type="ARBA" id="ARBA00010633"/>
    </source>
</evidence>
<protein>
    <recommendedName>
        <fullName evidence="9">EXS domain-containing protein</fullName>
    </recommendedName>
</protein>
<evidence type="ECO:0000256" key="7">
    <source>
        <dbReference type="ARBA" id="ARBA00022989"/>
    </source>
</evidence>
<evidence type="ECO:0000256" key="3">
    <source>
        <dbReference type="ARBA" id="ARBA00022603"/>
    </source>
</evidence>
<evidence type="ECO:0000313" key="10">
    <source>
        <dbReference type="EMBL" id="CAD2192323.1"/>
    </source>
</evidence>
<evidence type="ECO:0000256" key="1">
    <source>
        <dbReference type="ARBA" id="ARBA00004141"/>
    </source>
</evidence>
<evidence type="ECO:0000256" key="8">
    <source>
        <dbReference type="ARBA" id="ARBA00023136"/>
    </source>
</evidence>
<evidence type="ECO:0000256" key="4">
    <source>
        <dbReference type="ARBA" id="ARBA00022679"/>
    </source>
</evidence>
<keyword evidence="5" id="KW-0949">S-adenosyl-L-methionine</keyword>
<dbReference type="PANTHER" id="PTHR13610:SF9">
    <property type="entry name" value="FI06469P"/>
    <property type="match status" value="1"/>
</dbReference>
<dbReference type="EMBL" id="CAJEWN010000938">
    <property type="protein sequence ID" value="CAD2192323.1"/>
    <property type="molecule type" value="Genomic_DNA"/>
</dbReference>
<dbReference type="InterPro" id="IPR029063">
    <property type="entry name" value="SAM-dependent_MTases_sf"/>
</dbReference>
<evidence type="ECO:0000256" key="5">
    <source>
        <dbReference type="ARBA" id="ARBA00022691"/>
    </source>
</evidence>
<accession>A0A6V7WZC1</accession>
<dbReference type="GO" id="GO:0032259">
    <property type="term" value="P:methylation"/>
    <property type="evidence" value="ECO:0007669"/>
    <property type="project" value="UniProtKB-KW"/>
</dbReference>
<dbReference type="CDD" id="cd02440">
    <property type="entry name" value="AdoMet_MTases"/>
    <property type="match status" value="1"/>
</dbReference>
<dbReference type="AlphaFoldDB" id="A0A6V7WZC1"/>
<reference evidence="10 11" key="1">
    <citation type="submission" date="2020-08" db="EMBL/GenBank/DDBJ databases">
        <authorList>
            <person name="Koutsovoulos G."/>
            <person name="Danchin GJ E."/>
        </authorList>
    </citation>
    <scope>NUCLEOTIDE SEQUENCE [LARGE SCALE GENOMIC DNA]</scope>
</reference>
<dbReference type="GO" id="GO:1905706">
    <property type="term" value="P:regulation of mitochondrial ATP synthesis coupled proton transport"/>
    <property type="evidence" value="ECO:0007669"/>
    <property type="project" value="TreeGrafter"/>
</dbReference>
<dbReference type="PROSITE" id="PS51380">
    <property type="entry name" value="EXS"/>
    <property type="match status" value="1"/>
</dbReference>
<dbReference type="Gene3D" id="3.40.50.150">
    <property type="entry name" value="Vaccinia Virus protein VP39"/>
    <property type="match status" value="1"/>
</dbReference>
<dbReference type="InterPro" id="IPR026170">
    <property type="entry name" value="FAM173A/B"/>
</dbReference>
<keyword evidence="6" id="KW-0812">Transmembrane</keyword>
<comment type="subcellular location">
    <subcellularLocation>
        <location evidence="1">Membrane</location>
        <topology evidence="1">Multi-pass membrane protein</topology>
    </subcellularLocation>
</comment>
<dbReference type="OrthoDB" id="66144at2759"/>
<keyword evidence="4" id="KW-0808">Transferase</keyword>
<comment type="caution">
    <text evidence="10">The sequence shown here is derived from an EMBL/GenBank/DDBJ whole genome shotgun (WGS) entry which is preliminary data.</text>
</comment>
<dbReference type="GO" id="GO:0016020">
    <property type="term" value="C:membrane"/>
    <property type="evidence" value="ECO:0007669"/>
    <property type="project" value="UniProtKB-SubCell"/>
</dbReference>
<dbReference type="Pfam" id="PF03124">
    <property type="entry name" value="EXS"/>
    <property type="match status" value="1"/>
</dbReference>
<dbReference type="InterPro" id="IPR004342">
    <property type="entry name" value="EXS_C"/>
</dbReference>
<keyword evidence="7" id="KW-1133">Transmembrane helix</keyword>
<keyword evidence="8" id="KW-0472">Membrane</keyword>
<comment type="similarity">
    <text evidence="2">Belongs to the ANT/ATPSC lysine N-methyltransferase family.</text>
</comment>
<sequence length="266" mass="29834">MGGLGLTITCAIGAGALGLSAATLPFVLPAFRRVCIPYVPATVKQIENVVKLMDQYKNANPATRGLKIIDLGSGDGRVWDVFMDWGLIDPRAPKEAPLLREEMIYGSKWYYYFAIAEDFILRLTWVMNVSLAEAWMLQGDLLVCILAPLEVLQLAKAGYTNSTGVELNSLLVLYSRWKSFREGTKKVKFVKADIFKTCLEDYDVIVLFGTETIVPQVRPKLLEMKDGAGLILCRFPLQSEEECWKMTSTEGKGIDQTWLYIRTNIC</sequence>